<comment type="caution">
    <text evidence="1">The sequence shown here is derived from an EMBL/GenBank/DDBJ whole genome shotgun (WGS) entry which is preliminary data.</text>
</comment>
<protein>
    <recommendedName>
        <fullName evidence="3">Cysteinyl-tRNA synthetase</fullName>
    </recommendedName>
</protein>
<evidence type="ECO:0000313" key="1">
    <source>
        <dbReference type="EMBL" id="GGV86969.1"/>
    </source>
</evidence>
<gene>
    <name evidence="1" type="ORF">GCM10015535_35820</name>
</gene>
<dbReference type="EMBL" id="BMTF01000011">
    <property type="protein sequence ID" value="GGV86969.1"/>
    <property type="molecule type" value="Genomic_DNA"/>
</dbReference>
<dbReference type="Proteomes" id="UP000660675">
    <property type="component" value="Unassembled WGS sequence"/>
</dbReference>
<evidence type="ECO:0008006" key="3">
    <source>
        <dbReference type="Google" id="ProtNLM"/>
    </source>
</evidence>
<proteinExistence type="predicted"/>
<keyword evidence="2" id="KW-1185">Reference proteome</keyword>
<sequence>MPRTGSHTRAVPATSLRIMLRITDTRTGHPVEVPASPRRLLRSCVHLPDIGTGPDTGTGLGPVHLRVPLIGDVLARTAELNGLQVVTVLTTPELTPERALALDRVMAVLGIHPPAVIGHHRPEASLGGPADVHVTAAGTDPGGAGGGALIEVGRVTTAPSTQGLSAPGTLDPAETAEPLAVRLLLLTSPYKTPVTVTGPALAGARRTLRDWRRSVADWAQQPSRPIPTDLLRQSHAALAENLDVAAVLALLAEVAERSDVPPGAKFETFAHLDRVLGLDLARDVGHQHRP</sequence>
<name>A0ABQ2VZR0_9ACTN</name>
<evidence type="ECO:0000313" key="2">
    <source>
        <dbReference type="Proteomes" id="UP000660675"/>
    </source>
</evidence>
<organism evidence="1 2">
    <name type="scientific">Streptomyces gelaticus</name>
    <dbReference type="NCBI Taxonomy" id="285446"/>
    <lineage>
        <taxon>Bacteria</taxon>
        <taxon>Bacillati</taxon>
        <taxon>Actinomycetota</taxon>
        <taxon>Actinomycetes</taxon>
        <taxon>Kitasatosporales</taxon>
        <taxon>Streptomycetaceae</taxon>
        <taxon>Streptomyces</taxon>
    </lineage>
</organism>
<accession>A0ABQ2VZR0</accession>
<reference evidence="2" key="1">
    <citation type="journal article" date="2019" name="Int. J. Syst. Evol. Microbiol.">
        <title>The Global Catalogue of Microorganisms (GCM) 10K type strain sequencing project: providing services to taxonomists for standard genome sequencing and annotation.</title>
        <authorList>
            <consortium name="The Broad Institute Genomics Platform"/>
            <consortium name="The Broad Institute Genome Sequencing Center for Infectious Disease"/>
            <person name="Wu L."/>
            <person name="Ma J."/>
        </authorList>
    </citation>
    <scope>NUCLEOTIDE SEQUENCE [LARGE SCALE GENOMIC DNA]</scope>
    <source>
        <strain evidence="2">JCM 4376</strain>
    </source>
</reference>